<evidence type="ECO:0000256" key="1">
    <source>
        <dbReference type="ARBA" id="ARBA00004141"/>
    </source>
</evidence>
<dbReference type="PANTHER" id="PTHR10165">
    <property type="entry name" value="LIPID PHOSPHATE PHOSPHATASE"/>
    <property type="match status" value="1"/>
</dbReference>
<dbReference type="InterPro" id="IPR036938">
    <property type="entry name" value="PAP2/HPO_sf"/>
</dbReference>
<dbReference type="CDD" id="cd03390">
    <property type="entry name" value="PAP2_containing_1_like"/>
    <property type="match status" value="1"/>
</dbReference>
<accession>A0A0C3BQP8</accession>
<keyword evidence="5 6" id="KW-0472">Membrane</keyword>
<keyword evidence="3 6" id="KW-0812">Transmembrane</keyword>
<dbReference type="InterPro" id="IPR043216">
    <property type="entry name" value="PAP-like"/>
</dbReference>
<reference evidence="8 9" key="1">
    <citation type="submission" date="2014-04" db="EMBL/GenBank/DDBJ databases">
        <authorList>
            <consortium name="DOE Joint Genome Institute"/>
            <person name="Kuo A."/>
            <person name="Zuccaro A."/>
            <person name="Kohler A."/>
            <person name="Nagy L.G."/>
            <person name="Floudas D."/>
            <person name="Copeland A."/>
            <person name="Barry K.W."/>
            <person name="Cichocki N."/>
            <person name="Veneault-Fourrey C."/>
            <person name="LaButti K."/>
            <person name="Lindquist E.A."/>
            <person name="Lipzen A."/>
            <person name="Lundell T."/>
            <person name="Morin E."/>
            <person name="Murat C."/>
            <person name="Sun H."/>
            <person name="Tunlid A."/>
            <person name="Henrissat B."/>
            <person name="Grigoriev I.V."/>
            <person name="Hibbett D.S."/>
            <person name="Martin F."/>
            <person name="Nordberg H.P."/>
            <person name="Cantor M.N."/>
            <person name="Hua S.X."/>
        </authorList>
    </citation>
    <scope>NUCLEOTIDE SEQUENCE [LARGE SCALE GENOMIC DNA]</scope>
    <source>
        <strain evidence="8 9">MAFF 305830</strain>
    </source>
</reference>
<feature type="transmembrane region" description="Helical" evidence="6">
    <location>
        <begin position="53"/>
        <end position="74"/>
    </location>
</feature>
<comment type="similarity">
    <text evidence="2">Belongs to the PA-phosphatase related phosphoesterase family.</text>
</comment>
<evidence type="ECO:0000256" key="5">
    <source>
        <dbReference type="ARBA" id="ARBA00023136"/>
    </source>
</evidence>
<evidence type="ECO:0000313" key="9">
    <source>
        <dbReference type="Proteomes" id="UP000054097"/>
    </source>
</evidence>
<name>A0A0C3BQP8_SERVB</name>
<feature type="domain" description="Phosphatidic acid phosphatase type 2/haloperoxidase" evidence="7">
    <location>
        <begin position="83"/>
        <end position="225"/>
    </location>
</feature>
<protein>
    <recommendedName>
        <fullName evidence="7">Phosphatidic acid phosphatase type 2/haloperoxidase domain-containing protein</fullName>
    </recommendedName>
</protein>
<keyword evidence="4 6" id="KW-1133">Transmembrane helix</keyword>
<reference evidence="9" key="2">
    <citation type="submission" date="2015-01" db="EMBL/GenBank/DDBJ databases">
        <title>Evolutionary Origins and Diversification of the Mycorrhizal Mutualists.</title>
        <authorList>
            <consortium name="DOE Joint Genome Institute"/>
            <consortium name="Mycorrhizal Genomics Consortium"/>
            <person name="Kohler A."/>
            <person name="Kuo A."/>
            <person name="Nagy L.G."/>
            <person name="Floudas D."/>
            <person name="Copeland A."/>
            <person name="Barry K.W."/>
            <person name="Cichocki N."/>
            <person name="Veneault-Fourrey C."/>
            <person name="LaButti K."/>
            <person name="Lindquist E.A."/>
            <person name="Lipzen A."/>
            <person name="Lundell T."/>
            <person name="Morin E."/>
            <person name="Murat C."/>
            <person name="Riley R."/>
            <person name="Ohm R."/>
            <person name="Sun H."/>
            <person name="Tunlid A."/>
            <person name="Henrissat B."/>
            <person name="Grigoriev I.V."/>
            <person name="Hibbett D.S."/>
            <person name="Martin F."/>
        </authorList>
    </citation>
    <scope>NUCLEOTIDE SEQUENCE [LARGE SCALE GENOMIC DNA]</scope>
    <source>
        <strain evidence="9">MAFF 305830</strain>
    </source>
</reference>
<evidence type="ECO:0000259" key="7">
    <source>
        <dbReference type="SMART" id="SM00014"/>
    </source>
</evidence>
<sequence>MDWLDRSYVADWVITLSWFLLSLIFKNLPVFVRDFQPDDPIISHPHRPNQVNGFMLHVLSDGIPIAVVVGVAVMRRSLFELHHGLLAFTASTCLQRLIVDFLKNRVGRLRPDFADRCQWNGTECTGHPSVVIDGHRSFPSGHSSAAWVGMTFLFLYFADKTNCFRRVPFPSRSWKGSALLRFSLTISPLFLAAWIAITRLEDYRHHKEDVIVGSLIGFLAAWLIFRVYYPDPLSRLPTREPAGEPRTVYLSERREDGFMELNTLQEERARFGSAREGQLADEQV</sequence>
<dbReference type="SMART" id="SM00014">
    <property type="entry name" value="acidPPc"/>
    <property type="match status" value="1"/>
</dbReference>
<dbReference type="InterPro" id="IPR000326">
    <property type="entry name" value="PAP2/HPO"/>
</dbReference>
<feature type="transmembrane region" description="Helical" evidence="6">
    <location>
        <begin position="179"/>
        <end position="198"/>
    </location>
</feature>
<evidence type="ECO:0000256" key="4">
    <source>
        <dbReference type="ARBA" id="ARBA00022989"/>
    </source>
</evidence>
<feature type="transmembrane region" description="Helical" evidence="6">
    <location>
        <begin position="141"/>
        <end position="158"/>
    </location>
</feature>
<dbReference type="GO" id="GO:0008195">
    <property type="term" value="F:phosphatidate phosphatase activity"/>
    <property type="evidence" value="ECO:0007669"/>
    <property type="project" value="TreeGrafter"/>
</dbReference>
<gene>
    <name evidence="8" type="ORF">M408DRAFT_325377</name>
</gene>
<feature type="transmembrane region" description="Helical" evidence="6">
    <location>
        <begin position="210"/>
        <end position="229"/>
    </location>
</feature>
<evidence type="ECO:0000256" key="3">
    <source>
        <dbReference type="ARBA" id="ARBA00022692"/>
    </source>
</evidence>
<evidence type="ECO:0000256" key="6">
    <source>
        <dbReference type="SAM" id="Phobius"/>
    </source>
</evidence>
<evidence type="ECO:0000256" key="2">
    <source>
        <dbReference type="ARBA" id="ARBA00008816"/>
    </source>
</evidence>
<dbReference type="SUPFAM" id="SSF48317">
    <property type="entry name" value="Acid phosphatase/Vanadium-dependent haloperoxidase"/>
    <property type="match status" value="1"/>
</dbReference>
<keyword evidence="9" id="KW-1185">Reference proteome</keyword>
<dbReference type="Gene3D" id="1.20.144.10">
    <property type="entry name" value="Phosphatidic acid phosphatase type 2/haloperoxidase"/>
    <property type="match status" value="1"/>
</dbReference>
<dbReference type="AlphaFoldDB" id="A0A0C3BQP8"/>
<dbReference type="EMBL" id="KN824277">
    <property type="protein sequence ID" value="KIM33771.1"/>
    <property type="molecule type" value="Genomic_DNA"/>
</dbReference>
<dbReference type="GO" id="GO:0046839">
    <property type="term" value="P:phospholipid dephosphorylation"/>
    <property type="evidence" value="ECO:0007669"/>
    <property type="project" value="TreeGrafter"/>
</dbReference>
<feature type="transmembrane region" description="Helical" evidence="6">
    <location>
        <begin position="12"/>
        <end position="32"/>
    </location>
</feature>
<dbReference type="GO" id="GO:0016020">
    <property type="term" value="C:membrane"/>
    <property type="evidence" value="ECO:0007669"/>
    <property type="project" value="UniProtKB-SubCell"/>
</dbReference>
<dbReference type="PANTHER" id="PTHR10165:SF35">
    <property type="entry name" value="RE23632P"/>
    <property type="match status" value="1"/>
</dbReference>
<dbReference type="STRING" id="933852.A0A0C3BQP8"/>
<dbReference type="GO" id="GO:0006644">
    <property type="term" value="P:phospholipid metabolic process"/>
    <property type="evidence" value="ECO:0007669"/>
    <property type="project" value="InterPro"/>
</dbReference>
<dbReference type="Proteomes" id="UP000054097">
    <property type="component" value="Unassembled WGS sequence"/>
</dbReference>
<dbReference type="Pfam" id="PF01569">
    <property type="entry name" value="PAP2"/>
    <property type="match status" value="1"/>
</dbReference>
<comment type="subcellular location">
    <subcellularLocation>
        <location evidence="1">Membrane</location>
        <topology evidence="1">Multi-pass membrane protein</topology>
    </subcellularLocation>
</comment>
<dbReference type="OrthoDB" id="10030083at2759"/>
<proteinExistence type="inferred from homology"/>
<evidence type="ECO:0000313" key="8">
    <source>
        <dbReference type="EMBL" id="KIM33771.1"/>
    </source>
</evidence>
<dbReference type="HOGENOM" id="CLU_021458_5_0_1"/>
<organism evidence="8 9">
    <name type="scientific">Serendipita vermifera MAFF 305830</name>
    <dbReference type="NCBI Taxonomy" id="933852"/>
    <lineage>
        <taxon>Eukaryota</taxon>
        <taxon>Fungi</taxon>
        <taxon>Dikarya</taxon>
        <taxon>Basidiomycota</taxon>
        <taxon>Agaricomycotina</taxon>
        <taxon>Agaricomycetes</taxon>
        <taxon>Sebacinales</taxon>
        <taxon>Serendipitaceae</taxon>
        <taxon>Serendipita</taxon>
    </lineage>
</organism>